<dbReference type="CDD" id="cd09993">
    <property type="entry name" value="HDAC_classIV"/>
    <property type="match status" value="1"/>
</dbReference>
<dbReference type="PANTHER" id="PTHR10625">
    <property type="entry name" value="HISTONE DEACETYLASE HDAC1-RELATED"/>
    <property type="match status" value="1"/>
</dbReference>
<evidence type="ECO:0000313" key="4">
    <source>
        <dbReference type="EMBL" id="KAJ4446713.1"/>
    </source>
</evidence>
<sequence length="399" mass="45545">MGGWCKKRVSHSRFILDETSTDVVPVISEPHISQVYVSTEPHQLPIVYRQEYNVHFGGIEKLHPFDAAKWGHIFQYLKDANLLNDDTVTKPNEVQHEDLLLVHTARYLKSLKISISASPSCVLCKDSDSVMDWAHVQKSSALKDIQYKSIGEFYWEWSWNVALIAEIPPLMFVPNFLVQSSYLRPMRFQTGGSILAGKLALERGWAINLGGGFHHCSKDKGGGFCPYADITLLVQFLFQYEHRRVKSAMIVDLDAHQGNGYERDFMNHTNVYIFDMYNCGIYPRDKRAKAAIRRCIELKHFTEDNEYLHKVEENLEAALREFHPDIMVYNAGTDVLDGDRLGLLAISAQGIIRRDELVFMKARERRVPIVMLTSGGYLKKTARIIADSILNLHDLGLIS</sequence>
<gene>
    <name evidence="4" type="ORF">ANN_13410</name>
</gene>
<dbReference type="Gene3D" id="3.40.800.20">
    <property type="entry name" value="Histone deacetylase domain"/>
    <property type="match status" value="1"/>
</dbReference>
<dbReference type="InterPro" id="IPR000286">
    <property type="entry name" value="HDACs"/>
</dbReference>
<dbReference type="InterPro" id="IPR023801">
    <property type="entry name" value="His_deacetylse_dom"/>
</dbReference>
<dbReference type="InterPro" id="IPR037138">
    <property type="entry name" value="His_deacetylse_dom_sf"/>
</dbReference>
<organism evidence="4 5">
    <name type="scientific">Periplaneta americana</name>
    <name type="common">American cockroach</name>
    <name type="synonym">Blatta americana</name>
    <dbReference type="NCBI Taxonomy" id="6978"/>
    <lineage>
        <taxon>Eukaryota</taxon>
        <taxon>Metazoa</taxon>
        <taxon>Ecdysozoa</taxon>
        <taxon>Arthropoda</taxon>
        <taxon>Hexapoda</taxon>
        <taxon>Insecta</taxon>
        <taxon>Pterygota</taxon>
        <taxon>Neoptera</taxon>
        <taxon>Polyneoptera</taxon>
        <taxon>Dictyoptera</taxon>
        <taxon>Blattodea</taxon>
        <taxon>Blattoidea</taxon>
        <taxon>Blattidae</taxon>
        <taxon>Blattinae</taxon>
        <taxon>Periplaneta</taxon>
    </lineage>
</organism>
<comment type="caution">
    <text evidence="4">The sequence shown here is derived from an EMBL/GenBank/DDBJ whole genome shotgun (WGS) entry which is preliminary data.</text>
</comment>
<evidence type="ECO:0000256" key="1">
    <source>
        <dbReference type="ARBA" id="ARBA00022801"/>
    </source>
</evidence>
<dbReference type="Proteomes" id="UP001148838">
    <property type="component" value="Unassembled WGS sequence"/>
</dbReference>
<protein>
    <recommendedName>
        <fullName evidence="3">Histone deacetylase domain-containing protein</fullName>
    </recommendedName>
</protein>
<name>A0ABQ8TJC8_PERAM</name>
<feature type="domain" description="Histone deacetylase" evidence="3">
    <location>
        <begin position="63"/>
        <end position="388"/>
    </location>
</feature>
<proteinExistence type="predicted"/>
<evidence type="ECO:0000256" key="2">
    <source>
        <dbReference type="ARBA" id="ARBA00048287"/>
    </source>
</evidence>
<dbReference type="EMBL" id="JAJSOF020000009">
    <property type="protein sequence ID" value="KAJ4446713.1"/>
    <property type="molecule type" value="Genomic_DNA"/>
</dbReference>
<comment type="catalytic activity">
    <reaction evidence="2">
        <text>N(6)-acetyl-L-lysyl-[histone] + H2O = L-lysyl-[histone] + acetate</text>
        <dbReference type="Rhea" id="RHEA:58196"/>
        <dbReference type="Rhea" id="RHEA-COMP:9845"/>
        <dbReference type="Rhea" id="RHEA-COMP:11338"/>
        <dbReference type="ChEBI" id="CHEBI:15377"/>
        <dbReference type="ChEBI" id="CHEBI:29969"/>
        <dbReference type="ChEBI" id="CHEBI:30089"/>
        <dbReference type="ChEBI" id="CHEBI:61930"/>
        <dbReference type="EC" id="3.5.1.98"/>
    </reaction>
</comment>
<evidence type="ECO:0000259" key="3">
    <source>
        <dbReference type="Pfam" id="PF00850"/>
    </source>
</evidence>
<dbReference type="PRINTS" id="PR01270">
    <property type="entry name" value="HDASUPER"/>
</dbReference>
<keyword evidence="1" id="KW-0378">Hydrolase</keyword>
<keyword evidence="5" id="KW-1185">Reference proteome</keyword>
<dbReference type="InterPro" id="IPR023696">
    <property type="entry name" value="Ureohydrolase_dom_sf"/>
</dbReference>
<dbReference type="SUPFAM" id="SSF52768">
    <property type="entry name" value="Arginase/deacetylase"/>
    <property type="match status" value="1"/>
</dbReference>
<accession>A0ABQ8TJC8</accession>
<reference evidence="4 5" key="1">
    <citation type="journal article" date="2022" name="Allergy">
        <title>Genome assembly and annotation of Periplaneta americana reveal a comprehensive cockroach allergen profile.</title>
        <authorList>
            <person name="Wang L."/>
            <person name="Xiong Q."/>
            <person name="Saelim N."/>
            <person name="Wang L."/>
            <person name="Nong W."/>
            <person name="Wan A.T."/>
            <person name="Shi M."/>
            <person name="Liu X."/>
            <person name="Cao Q."/>
            <person name="Hui J.H.L."/>
            <person name="Sookrung N."/>
            <person name="Leung T.F."/>
            <person name="Tungtrongchitr A."/>
            <person name="Tsui S.K.W."/>
        </authorList>
    </citation>
    <scope>NUCLEOTIDE SEQUENCE [LARGE SCALE GENOMIC DNA]</scope>
    <source>
        <strain evidence="4">PWHHKU_190912</strain>
    </source>
</reference>
<evidence type="ECO:0000313" key="5">
    <source>
        <dbReference type="Proteomes" id="UP001148838"/>
    </source>
</evidence>
<dbReference type="Pfam" id="PF00850">
    <property type="entry name" value="Hist_deacetyl"/>
    <property type="match status" value="1"/>
</dbReference>
<dbReference type="PANTHER" id="PTHR10625:SF23">
    <property type="entry name" value="HISTONE DEACETYLASE 11"/>
    <property type="match status" value="1"/>
</dbReference>
<dbReference type="InterPro" id="IPR044150">
    <property type="entry name" value="HDAC_classIV"/>
</dbReference>